<evidence type="ECO:0000313" key="4">
    <source>
        <dbReference type="RefSeq" id="XP_050553072.1"/>
    </source>
</evidence>
<dbReference type="GeneID" id="118275007"/>
<protein>
    <submittedName>
        <fullName evidence="4">Uncharacterized protein LOC118275007</fullName>
    </submittedName>
</protein>
<accession>A0A9R0DT11</accession>
<gene>
    <name evidence="4" type="primary">LOC118275007</name>
</gene>
<feature type="domain" description="Rad21/Rec8-like protein N-terminal" evidence="2">
    <location>
        <begin position="1"/>
        <end position="95"/>
    </location>
</feature>
<organism evidence="3 4">
    <name type="scientific">Spodoptera frugiperda</name>
    <name type="common">Fall armyworm</name>
    <dbReference type="NCBI Taxonomy" id="7108"/>
    <lineage>
        <taxon>Eukaryota</taxon>
        <taxon>Metazoa</taxon>
        <taxon>Ecdysozoa</taxon>
        <taxon>Arthropoda</taxon>
        <taxon>Hexapoda</taxon>
        <taxon>Insecta</taxon>
        <taxon>Pterygota</taxon>
        <taxon>Neoptera</taxon>
        <taxon>Endopterygota</taxon>
        <taxon>Lepidoptera</taxon>
        <taxon>Glossata</taxon>
        <taxon>Ditrysia</taxon>
        <taxon>Noctuoidea</taxon>
        <taxon>Noctuidae</taxon>
        <taxon>Amphipyrinae</taxon>
        <taxon>Spodoptera</taxon>
    </lineage>
</organism>
<feature type="compositionally biased region" description="Low complexity" evidence="1">
    <location>
        <begin position="97"/>
        <end position="114"/>
    </location>
</feature>
<dbReference type="OrthoDB" id="7433844at2759"/>
<evidence type="ECO:0000259" key="2">
    <source>
        <dbReference type="Pfam" id="PF04825"/>
    </source>
</evidence>
<dbReference type="InterPro" id="IPR006910">
    <property type="entry name" value="Rad21_Rec8_N"/>
</dbReference>
<dbReference type="Proteomes" id="UP000829999">
    <property type="component" value="Chromosome 11"/>
</dbReference>
<evidence type="ECO:0000313" key="3">
    <source>
        <dbReference type="Proteomes" id="UP000829999"/>
    </source>
</evidence>
<reference evidence="4" key="1">
    <citation type="submission" date="2025-08" db="UniProtKB">
        <authorList>
            <consortium name="RefSeq"/>
        </authorList>
    </citation>
    <scope>IDENTIFICATION</scope>
    <source>
        <tissue evidence="4">Whole larval tissue</tissue>
    </source>
</reference>
<keyword evidence="3" id="KW-1185">Reference proteome</keyword>
<feature type="region of interest" description="Disordered" evidence="1">
    <location>
        <begin position="91"/>
        <end position="185"/>
    </location>
</feature>
<evidence type="ECO:0000256" key="1">
    <source>
        <dbReference type="SAM" id="MobiDB-lite"/>
    </source>
</evidence>
<dbReference type="RefSeq" id="XP_050553072.1">
    <property type="nucleotide sequence ID" value="XM_050697115.1"/>
</dbReference>
<sequence>MFYDKNLMNGEILGIVWKLANNIHTDNIGNHNISTICTELDTWINVAVVPNRLSLRTSSTLVNGTAILYQRNMHQLLDDVIKLDEDIVQRRRRKHFSSSSTSDTVTDSSGSTATPEEMRRQPTADFDFDSSFSPTKRAKLDHNAPYKSTPNVTMSRSSSDNLTSEDTTNNCNEQNSKDKCNDNDNCDSENGDVVVDLTGDNVTDNTISENIENQRIDKEVQTSPILNRTSSKSINDEDQGFDPNLPFGCILIHDSYQSRIPSKIVFTSLNSSVRNLK</sequence>
<name>A0A9R0DT11_SPOFR</name>
<dbReference type="Pfam" id="PF04825">
    <property type="entry name" value="Rad21_Rec8_N"/>
    <property type="match status" value="1"/>
</dbReference>
<feature type="compositionally biased region" description="Polar residues" evidence="1">
    <location>
        <begin position="146"/>
        <end position="174"/>
    </location>
</feature>
<dbReference type="AlphaFoldDB" id="A0A9R0DT11"/>
<proteinExistence type="predicted"/>